<reference evidence="2 3" key="1">
    <citation type="journal article" date="2019" name="J. Ind. Microbiol. Biotechnol.">
        <title>The complete genomic sequence of Streptomyces spectabilis NRRL-2792 and identification of secondary metabolite biosynthetic gene clusters.</title>
        <authorList>
            <person name="Sinha A."/>
            <person name="Phillips-Salemka S."/>
            <person name="Niraula T.A."/>
            <person name="Short K.A."/>
            <person name="Niraula N.P."/>
        </authorList>
    </citation>
    <scope>NUCLEOTIDE SEQUENCE [LARGE SCALE GENOMIC DNA]</scope>
    <source>
        <strain evidence="2 3">NRRL 2792</strain>
    </source>
</reference>
<evidence type="ECO:0000256" key="1">
    <source>
        <dbReference type="SAM" id="Phobius"/>
    </source>
</evidence>
<accession>A0A516RAK4</accession>
<evidence type="ECO:0008006" key="4">
    <source>
        <dbReference type="Google" id="ProtNLM"/>
    </source>
</evidence>
<gene>
    <name evidence="2" type="ORF">FH965_20755</name>
</gene>
<dbReference type="EMBL" id="CP040916">
    <property type="protein sequence ID" value="QDQ12692.1"/>
    <property type="molecule type" value="Genomic_DNA"/>
</dbReference>
<evidence type="ECO:0000313" key="3">
    <source>
        <dbReference type="Proteomes" id="UP000316806"/>
    </source>
</evidence>
<dbReference type="AlphaFoldDB" id="A0A516RAK4"/>
<keyword evidence="1" id="KW-1133">Transmembrane helix</keyword>
<evidence type="ECO:0000313" key="2">
    <source>
        <dbReference type="EMBL" id="QDQ12692.1"/>
    </source>
</evidence>
<keyword evidence="1" id="KW-0812">Transmembrane</keyword>
<proteinExistence type="predicted"/>
<protein>
    <recommendedName>
        <fullName evidence="4">Cytochrome C oxidase subunit I</fullName>
    </recommendedName>
</protein>
<dbReference type="Proteomes" id="UP000316806">
    <property type="component" value="Chromosome"/>
</dbReference>
<organism evidence="2 3">
    <name type="scientific">Streptomyces spectabilis</name>
    <dbReference type="NCBI Taxonomy" id="68270"/>
    <lineage>
        <taxon>Bacteria</taxon>
        <taxon>Bacillati</taxon>
        <taxon>Actinomycetota</taxon>
        <taxon>Actinomycetes</taxon>
        <taxon>Kitasatosporales</taxon>
        <taxon>Streptomycetaceae</taxon>
        <taxon>Streptomyces</taxon>
    </lineage>
</organism>
<sequence length="119" mass="13698">MTAMDERPVAPAEAALLIHEIEGHLLVESARTESRAAAARFTARLDWLTRAQREEVERAYAEDHLDLTRHTWRHTARRCEELRTEYETRYQHLRRRLVAGCLLGVTCVLLITGLCAYAP</sequence>
<name>A0A516RAK4_STRST</name>
<keyword evidence="1" id="KW-0472">Membrane</keyword>
<feature type="transmembrane region" description="Helical" evidence="1">
    <location>
        <begin position="97"/>
        <end position="118"/>
    </location>
</feature>